<feature type="chain" id="PRO_5003703135" evidence="2">
    <location>
        <begin position="21"/>
        <end position="94"/>
    </location>
</feature>
<organism evidence="3 4">
    <name type="scientific">Shigella flexneri K-315</name>
    <dbReference type="NCBI Taxonomy" id="766150"/>
    <lineage>
        <taxon>Bacteria</taxon>
        <taxon>Pseudomonadati</taxon>
        <taxon>Pseudomonadota</taxon>
        <taxon>Gammaproteobacteria</taxon>
        <taxon>Enterobacterales</taxon>
        <taxon>Enterobacteriaceae</taxon>
        <taxon>Shigella</taxon>
    </lineage>
</organism>
<evidence type="ECO:0000313" key="4">
    <source>
        <dbReference type="Proteomes" id="UP000005407"/>
    </source>
</evidence>
<dbReference type="AlphaFoldDB" id="I6CPS9"/>
<dbReference type="EMBL" id="AKMY01000042">
    <property type="protein sequence ID" value="EIQ21521.1"/>
    <property type="molecule type" value="Genomic_DNA"/>
</dbReference>
<comment type="caution">
    <text evidence="3">The sequence shown here is derived from an EMBL/GenBank/DDBJ whole genome shotgun (WGS) entry which is preliminary data.</text>
</comment>
<evidence type="ECO:0000256" key="2">
    <source>
        <dbReference type="SAM" id="SignalP"/>
    </source>
</evidence>
<name>I6CPS9_SHIFL</name>
<proteinExistence type="predicted"/>
<feature type="compositionally biased region" description="Polar residues" evidence="1">
    <location>
        <begin position="30"/>
        <end position="48"/>
    </location>
</feature>
<keyword evidence="2" id="KW-0732">Signal</keyword>
<evidence type="ECO:0000256" key="1">
    <source>
        <dbReference type="SAM" id="MobiDB-lite"/>
    </source>
</evidence>
<feature type="signal peptide" evidence="2">
    <location>
        <begin position="1"/>
        <end position="20"/>
    </location>
</feature>
<gene>
    <name evidence="3" type="ORF">SFK315_2203</name>
</gene>
<feature type="region of interest" description="Disordered" evidence="1">
    <location>
        <begin position="29"/>
        <end position="48"/>
    </location>
</feature>
<dbReference type="Proteomes" id="UP000005407">
    <property type="component" value="Unassembled WGS sequence"/>
</dbReference>
<reference evidence="3 4" key="1">
    <citation type="submission" date="2012-03" db="EMBL/GenBank/DDBJ databases">
        <authorList>
            <person name="Rasko D."/>
            <person name="Redman J."/>
            <person name="Daugherty S.C."/>
            <person name="Tallon L."/>
            <person name="Sadzewicz L."/>
            <person name="Jones K."/>
            <person name="Santana-Cruz I."/>
            <person name="Liu X."/>
        </authorList>
    </citation>
    <scope>NUCLEOTIDE SEQUENCE [LARGE SCALE GENOMIC DNA]</scope>
    <source>
        <strain evidence="3 4">K-315</strain>
    </source>
</reference>
<sequence length="94" mass="10401">MPCFTAMRAEIALMSGSAFAVTHHAFSSGAGRTSDGNGSHASTLKSPSYTKSVSWQHYRLNELIKPISKINKIAQNDFSCIHCRCAKFIYLFKK</sequence>
<protein>
    <submittedName>
        <fullName evidence="3">Putative integrase</fullName>
    </submittedName>
</protein>
<evidence type="ECO:0000313" key="3">
    <source>
        <dbReference type="EMBL" id="EIQ21521.1"/>
    </source>
</evidence>
<dbReference type="PATRIC" id="fig|766150.3.peg.2151"/>
<accession>I6CPS9</accession>